<dbReference type="InterPro" id="IPR017967">
    <property type="entry name" value="HMG_boxA_CS"/>
</dbReference>
<dbReference type="GO" id="GO:0005634">
    <property type="term" value="C:nucleus"/>
    <property type="evidence" value="ECO:0007669"/>
    <property type="project" value="UniProtKB-SubCell"/>
</dbReference>
<dbReference type="Pfam" id="PF00505">
    <property type="entry name" value="HMG_box"/>
    <property type="match status" value="1"/>
</dbReference>
<protein>
    <submittedName>
        <fullName evidence="10">CLUMA_CG008993, isoform A</fullName>
    </submittedName>
</protein>
<dbReference type="SMART" id="SM00398">
    <property type="entry name" value="HMG"/>
    <property type="match status" value="2"/>
</dbReference>
<gene>
    <name evidence="10" type="ORF">CLUMA_CG008993</name>
</gene>
<dbReference type="CDD" id="cd21978">
    <property type="entry name" value="HMG-box_HMGB_rpt1"/>
    <property type="match status" value="1"/>
</dbReference>
<evidence type="ECO:0000313" key="11">
    <source>
        <dbReference type="Proteomes" id="UP000183832"/>
    </source>
</evidence>
<feature type="domain" description="HMG box" evidence="9">
    <location>
        <begin position="142"/>
        <end position="212"/>
    </location>
</feature>
<comment type="similarity">
    <text evidence="3">Belongs to the HMGB family.</text>
</comment>
<dbReference type="FunFam" id="1.10.30.10:FF:000013">
    <property type="entry name" value="High mobility group protein B3"/>
    <property type="match status" value="1"/>
</dbReference>
<evidence type="ECO:0000256" key="2">
    <source>
        <dbReference type="ARBA" id="ARBA00004286"/>
    </source>
</evidence>
<dbReference type="GO" id="GO:0005694">
    <property type="term" value="C:chromosome"/>
    <property type="evidence" value="ECO:0007669"/>
    <property type="project" value="UniProtKB-SubCell"/>
</dbReference>
<evidence type="ECO:0000259" key="9">
    <source>
        <dbReference type="PROSITE" id="PS50118"/>
    </source>
</evidence>
<dbReference type="PANTHER" id="PTHR48112:SF32">
    <property type="entry name" value="HIGH MOBILITY GROUP PROTEIN B3"/>
    <property type="match status" value="1"/>
</dbReference>
<keyword evidence="6 8" id="KW-0238">DNA-binding</keyword>
<keyword evidence="11" id="KW-1185">Reference proteome</keyword>
<dbReference type="InterPro" id="IPR009071">
    <property type="entry name" value="HMG_box_dom"/>
</dbReference>
<evidence type="ECO:0000256" key="5">
    <source>
        <dbReference type="ARBA" id="ARBA00022737"/>
    </source>
</evidence>
<dbReference type="PROSITE" id="PS50118">
    <property type="entry name" value="HMG_BOX_2"/>
    <property type="match status" value="2"/>
</dbReference>
<dbReference type="PRINTS" id="PR00886">
    <property type="entry name" value="HIGHMOBLTY12"/>
</dbReference>
<evidence type="ECO:0000256" key="1">
    <source>
        <dbReference type="ARBA" id="ARBA00004123"/>
    </source>
</evidence>
<dbReference type="STRING" id="568069.A0A1J1I7G9"/>
<dbReference type="Gene3D" id="1.10.30.10">
    <property type="entry name" value="High mobility group box domain"/>
    <property type="match status" value="2"/>
</dbReference>
<proteinExistence type="inferred from homology"/>
<dbReference type="SUPFAM" id="SSF47095">
    <property type="entry name" value="HMG-box"/>
    <property type="match status" value="2"/>
</dbReference>
<dbReference type="EMBL" id="CVRI01000042">
    <property type="protein sequence ID" value="CRK95524.1"/>
    <property type="molecule type" value="Genomic_DNA"/>
</dbReference>
<evidence type="ECO:0000256" key="6">
    <source>
        <dbReference type="ARBA" id="ARBA00023125"/>
    </source>
</evidence>
<dbReference type="PROSITE" id="PS00353">
    <property type="entry name" value="HMG_BOX_1"/>
    <property type="match status" value="1"/>
</dbReference>
<keyword evidence="5" id="KW-0677">Repeat</keyword>
<accession>A0A1J1I7G9</accession>
<dbReference type="InterPro" id="IPR036910">
    <property type="entry name" value="HMG_box_dom_sf"/>
</dbReference>
<dbReference type="AlphaFoldDB" id="A0A1J1I7G9"/>
<dbReference type="OrthoDB" id="1919336at2759"/>
<evidence type="ECO:0000313" key="10">
    <source>
        <dbReference type="EMBL" id="CRK95524.1"/>
    </source>
</evidence>
<evidence type="ECO:0000256" key="8">
    <source>
        <dbReference type="PROSITE-ProRule" id="PRU00267"/>
    </source>
</evidence>
<evidence type="ECO:0000256" key="3">
    <source>
        <dbReference type="ARBA" id="ARBA00008774"/>
    </source>
</evidence>
<comment type="subcellular location">
    <subcellularLocation>
        <location evidence="2">Chromosome</location>
    </subcellularLocation>
    <subcellularLocation>
        <location evidence="1">Nucleus</location>
    </subcellularLocation>
</comment>
<dbReference type="InterPro" id="IPR050342">
    <property type="entry name" value="HMGB"/>
</dbReference>
<dbReference type="FunFam" id="1.10.30.10:FF:000016">
    <property type="entry name" value="FACT complex subunit SSRP1"/>
    <property type="match status" value="1"/>
</dbReference>
<feature type="DNA-binding region" description="HMG box" evidence="8">
    <location>
        <begin position="234"/>
        <end position="296"/>
    </location>
</feature>
<keyword evidence="7 8" id="KW-0539">Nucleus</keyword>
<dbReference type="GO" id="GO:0003677">
    <property type="term" value="F:DNA binding"/>
    <property type="evidence" value="ECO:0007669"/>
    <property type="project" value="UniProtKB-UniRule"/>
</dbReference>
<organism evidence="10 11">
    <name type="scientific">Clunio marinus</name>
    <dbReference type="NCBI Taxonomy" id="568069"/>
    <lineage>
        <taxon>Eukaryota</taxon>
        <taxon>Metazoa</taxon>
        <taxon>Ecdysozoa</taxon>
        <taxon>Arthropoda</taxon>
        <taxon>Hexapoda</taxon>
        <taxon>Insecta</taxon>
        <taxon>Pterygota</taxon>
        <taxon>Neoptera</taxon>
        <taxon>Endopterygota</taxon>
        <taxon>Diptera</taxon>
        <taxon>Nematocera</taxon>
        <taxon>Chironomoidea</taxon>
        <taxon>Chironomidae</taxon>
        <taxon>Clunio</taxon>
    </lineage>
</organism>
<feature type="domain" description="HMG box" evidence="9">
    <location>
        <begin position="234"/>
        <end position="296"/>
    </location>
</feature>
<reference evidence="10 11" key="1">
    <citation type="submission" date="2015-04" db="EMBL/GenBank/DDBJ databases">
        <authorList>
            <person name="Syromyatnikov M.Y."/>
            <person name="Popov V.N."/>
        </authorList>
    </citation>
    <scope>NUCLEOTIDE SEQUENCE [LARGE SCALE GENOMIC DNA]</scope>
</reference>
<evidence type="ECO:0000256" key="4">
    <source>
        <dbReference type="ARBA" id="ARBA00022454"/>
    </source>
</evidence>
<dbReference type="Pfam" id="PF09011">
    <property type="entry name" value="HMG_box_2"/>
    <property type="match status" value="1"/>
</dbReference>
<name>A0A1J1I7G9_9DIPT</name>
<sequence>MSDQHRGYNDAVWWPGAITATDQSNLHHQQIINQHHQQNHMQQQPQQQIHQVVVQQQSQALNDLNRANSTTSTVATQQLFSYKMASSFPTSGVTVSTSNTPAAYDYRLGMGSMNQTHIQNANQNNQIAAKMGRGKGGADAKPRGRMTAYAFFVQTCREEHKKKHPEESVIFAEFSRKCAERWKTMLDKEKKRFHEMAEKDKQRYDMEMSNYVPPKGVVVGRGKKRKHVKDPNAPKRSLSAFFWFCHDERSKVKALNPEYGVGDIAKELGRKWSDCVPEVKGKYEAMADKDKQRYERVSIHILLK</sequence>
<keyword evidence="4" id="KW-0158">Chromosome</keyword>
<feature type="DNA-binding region" description="HMG box" evidence="8">
    <location>
        <begin position="142"/>
        <end position="212"/>
    </location>
</feature>
<evidence type="ECO:0000256" key="7">
    <source>
        <dbReference type="ARBA" id="ARBA00023242"/>
    </source>
</evidence>
<dbReference type="Proteomes" id="UP000183832">
    <property type="component" value="Unassembled WGS sequence"/>
</dbReference>
<dbReference type="PANTHER" id="PTHR48112">
    <property type="entry name" value="HIGH MOBILITY GROUP PROTEIN DSP1"/>
    <property type="match status" value="1"/>
</dbReference>